<sequence length="89" mass="9653">MMDFDGSIEHLRIAYWNILLTAGPVLGVALAVGLVIGILQAATSINEATLSFVPKLAIVLLTMALASSFMLTRMTDYFAFVFETIATIR</sequence>
<dbReference type="PANTHER" id="PTHR34040">
    <property type="entry name" value="FLAGELLAR BIOSYNTHETIC PROTEIN FLIQ"/>
    <property type="match status" value="1"/>
</dbReference>
<feature type="transmembrane region" description="Helical" evidence="9">
    <location>
        <begin position="52"/>
        <end position="71"/>
    </location>
</feature>
<dbReference type="InterPro" id="IPR002191">
    <property type="entry name" value="Bac_export_3"/>
</dbReference>
<gene>
    <name evidence="9" type="primary">fliQ</name>
    <name evidence="10" type="ORF">C8J28_102223</name>
</gene>
<evidence type="ECO:0000256" key="1">
    <source>
        <dbReference type="ARBA" id="ARBA00004651"/>
    </source>
</evidence>
<dbReference type="GO" id="GO:0005886">
    <property type="term" value="C:plasma membrane"/>
    <property type="evidence" value="ECO:0007669"/>
    <property type="project" value="UniProtKB-SubCell"/>
</dbReference>
<organism evidence="10 11">
    <name type="scientific">Cereibacter azotoformans</name>
    <dbReference type="NCBI Taxonomy" id="43057"/>
    <lineage>
        <taxon>Bacteria</taxon>
        <taxon>Pseudomonadati</taxon>
        <taxon>Pseudomonadota</taxon>
        <taxon>Alphaproteobacteria</taxon>
        <taxon>Rhodobacterales</taxon>
        <taxon>Paracoccaceae</taxon>
        <taxon>Cereibacter</taxon>
    </lineage>
</organism>
<keyword evidence="7 9" id="KW-0472">Membrane</keyword>
<keyword evidence="10" id="KW-0969">Cilium</keyword>
<evidence type="ECO:0000256" key="7">
    <source>
        <dbReference type="ARBA" id="ARBA00023136"/>
    </source>
</evidence>
<dbReference type="NCBIfam" id="TIGR01402">
    <property type="entry name" value="fliQ"/>
    <property type="match status" value="1"/>
</dbReference>
<keyword evidence="6 9" id="KW-1133">Transmembrane helix</keyword>
<evidence type="ECO:0000313" key="10">
    <source>
        <dbReference type="EMBL" id="PTR20458.1"/>
    </source>
</evidence>
<protein>
    <recommendedName>
        <fullName evidence="3 9">Flagellar biosynthetic protein FliQ</fullName>
    </recommendedName>
</protein>
<keyword evidence="8 9" id="KW-0975">Bacterial flagellum</keyword>
<dbReference type="GO" id="GO:0009306">
    <property type="term" value="P:protein secretion"/>
    <property type="evidence" value="ECO:0007669"/>
    <property type="project" value="InterPro"/>
</dbReference>
<evidence type="ECO:0000256" key="5">
    <source>
        <dbReference type="ARBA" id="ARBA00022692"/>
    </source>
</evidence>
<dbReference type="PIRSF" id="PIRSF004669">
    <property type="entry name" value="FliQ"/>
    <property type="match status" value="1"/>
</dbReference>
<evidence type="ECO:0000256" key="8">
    <source>
        <dbReference type="ARBA" id="ARBA00023143"/>
    </source>
</evidence>
<proteinExistence type="inferred from homology"/>
<dbReference type="PRINTS" id="PR00952">
    <property type="entry name" value="TYPE3IMQPROT"/>
</dbReference>
<comment type="similarity">
    <text evidence="2 9">Belongs to the FliQ/MopD/SpaQ family.</text>
</comment>
<comment type="caution">
    <text evidence="10">The sequence shown here is derived from an EMBL/GenBank/DDBJ whole genome shotgun (WGS) entry which is preliminary data.</text>
</comment>
<comment type="function">
    <text evidence="9">Role in flagellar biosynthesis.</text>
</comment>
<dbReference type="GO" id="GO:0044780">
    <property type="term" value="P:bacterial-type flagellum assembly"/>
    <property type="evidence" value="ECO:0007669"/>
    <property type="project" value="InterPro"/>
</dbReference>
<keyword evidence="10" id="KW-0966">Cell projection</keyword>
<keyword evidence="4 9" id="KW-1003">Cell membrane</keyword>
<dbReference type="Pfam" id="PF01313">
    <property type="entry name" value="Bac_export_3"/>
    <property type="match status" value="1"/>
</dbReference>
<keyword evidence="10" id="KW-0282">Flagellum</keyword>
<keyword evidence="5 9" id="KW-0812">Transmembrane</keyword>
<keyword evidence="11" id="KW-1185">Reference proteome</keyword>
<reference evidence="10 11" key="1">
    <citation type="submission" date="2018-04" db="EMBL/GenBank/DDBJ databases">
        <title>Genomic Encyclopedia of Type Strains, Phase III (KMG-III): the genomes of soil and plant-associated and newly described type strains.</title>
        <authorList>
            <person name="Whitman W."/>
        </authorList>
    </citation>
    <scope>NUCLEOTIDE SEQUENCE [LARGE SCALE GENOMIC DNA]</scope>
    <source>
        <strain evidence="10 11">KA25</strain>
    </source>
</reference>
<feature type="transmembrane region" description="Helical" evidence="9">
    <location>
        <begin position="12"/>
        <end position="40"/>
    </location>
</feature>
<dbReference type="EMBL" id="QAOT01000002">
    <property type="protein sequence ID" value="PTR20458.1"/>
    <property type="molecule type" value="Genomic_DNA"/>
</dbReference>
<dbReference type="Proteomes" id="UP000244060">
    <property type="component" value="Unassembled WGS sequence"/>
</dbReference>
<name>A0A2T5KDG0_9RHOB</name>
<evidence type="ECO:0000256" key="4">
    <source>
        <dbReference type="ARBA" id="ARBA00022475"/>
    </source>
</evidence>
<comment type="subcellular location">
    <subcellularLocation>
        <location evidence="1 9">Cell membrane</location>
        <topology evidence="1">Multi-pass membrane protein</topology>
    </subcellularLocation>
    <subcellularLocation>
        <location evidence="9">Bacterial flagellum basal body</location>
    </subcellularLocation>
</comment>
<dbReference type="InterPro" id="IPR006305">
    <property type="entry name" value="FliQ"/>
</dbReference>
<evidence type="ECO:0000256" key="6">
    <source>
        <dbReference type="ARBA" id="ARBA00022989"/>
    </source>
</evidence>
<evidence type="ECO:0000313" key="11">
    <source>
        <dbReference type="Proteomes" id="UP000244060"/>
    </source>
</evidence>
<dbReference type="PANTHER" id="PTHR34040:SF2">
    <property type="entry name" value="FLAGELLAR BIOSYNTHETIC PROTEIN FLIQ"/>
    <property type="match status" value="1"/>
</dbReference>
<accession>A0A2T5KDG0</accession>
<evidence type="ECO:0000256" key="3">
    <source>
        <dbReference type="ARBA" id="ARBA00021718"/>
    </source>
</evidence>
<dbReference type="GO" id="GO:0009425">
    <property type="term" value="C:bacterial-type flagellum basal body"/>
    <property type="evidence" value="ECO:0007669"/>
    <property type="project" value="UniProtKB-SubCell"/>
</dbReference>
<evidence type="ECO:0000256" key="9">
    <source>
        <dbReference type="RuleBase" id="RU364090"/>
    </source>
</evidence>
<evidence type="ECO:0000256" key="2">
    <source>
        <dbReference type="ARBA" id="ARBA00006156"/>
    </source>
</evidence>
<dbReference type="AlphaFoldDB" id="A0A2T5KDG0"/>